<comment type="caution">
    <text evidence="2">The sequence shown here is derived from an EMBL/GenBank/DDBJ whole genome shotgun (WGS) entry which is preliminary data.</text>
</comment>
<gene>
    <name evidence="2" type="ORF">BCR37DRAFT_387318</name>
</gene>
<sequence>MCGTQDQLNHLKQRPLGRKQDARNHSSPVSNSRMAHPARSTKHRAGYTGAMRRSPKSLQPVVSWYSDFLEEKCAEHERLAAMSVDAEQGFLRPVFRPVTRAPVPAPSPIFPIPYHKVGPLQPISPTKKRTPAEYWSNQHSVSYWSTWQSHPGLIAPSRLINQTPTTRTTI</sequence>
<protein>
    <submittedName>
        <fullName evidence="2">Uncharacterized protein</fullName>
    </submittedName>
</protein>
<organism evidence="2 3">
    <name type="scientific">Protomyces lactucae-debilis</name>
    <dbReference type="NCBI Taxonomy" id="2754530"/>
    <lineage>
        <taxon>Eukaryota</taxon>
        <taxon>Fungi</taxon>
        <taxon>Dikarya</taxon>
        <taxon>Ascomycota</taxon>
        <taxon>Taphrinomycotina</taxon>
        <taxon>Taphrinomycetes</taxon>
        <taxon>Taphrinales</taxon>
        <taxon>Protomycetaceae</taxon>
        <taxon>Protomyces</taxon>
    </lineage>
</organism>
<feature type="region of interest" description="Disordered" evidence="1">
    <location>
        <begin position="1"/>
        <end position="53"/>
    </location>
</feature>
<evidence type="ECO:0000313" key="2">
    <source>
        <dbReference type="EMBL" id="ORY82647.1"/>
    </source>
</evidence>
<keyword evidence="3" id="KW-1185">Reference proteome</keyword>
<proteinExistence type="predicted"/>
<dbReference type="AlphaFoldDB" id="A0A1Y2FG97"/>
<dbReference type="RefSeq" id="XP_040725518.1">
    <property type="nucleotide sequence ID" value="XM_040870529.1"/>
</dbReference>
<evidence type="ECO:0000256" key="1">
    <source>
        <dbReference type="SAM" id="MobiDB-lite"/>
    </source>
</evidence>
<dbReference type="EMBL" id="MCFI01000009">
    <property type="protein sequence ID" value="ORY82647.1"/>
    <property type="molecule type" value="Genomic_DNA"/>
</dbReference>
<reference evidence="2 3" key="1">
    <citation type="submission" date="2016-07" db="EMBL/GenBank/DDBJ databases">
        <title>Pervasive Adenine N6-methylation of Active Genes in Fungi.</title>
        <authorList>
            <consortium name="DOE Joint Genome Institute"/>
            <person name="Mondo S.J."/>
            <person name="Dannebaum R.O."/>
            <person name="Kuo R.C."/>
            <person name="Labutti K."/>
            <person name="Haridas S."/>
            <person name="Kuo A."/>
            <person name="Salamov A."/>
            <person name="Ahrendt S.R."/>
            <person name="Lipzen A."/>
            <person name="Sullivan W."/>
            <person name="Andreopoulos W.B."/>
            <person name="Clum A."/>
            <person name="Lindquist E."/>
            <person name="Daum C."/>
            <person name="Ramamoorthy G.K."/>
            <person name="Gryganskyi A."/>
            <person name="Culley D."/>
            <person name="Magnuson J.K."/>
            <person name="James T.Y."/>
            <person name="O'Malley M.A."/>
            <person name="Stajich J.E."/>
            <person name="Spatafora J.W."/>
            <person name="Visel A."/>
            <person name="Grigoriev I.V."/>
        </authorList>
    </citation>
    <scope>NUCLEOTIDE SEQUENCE [LARGE SCALE GENOMIC DNA]</scope>
    <source>
        <strain evidence="2 3">12-1054</strain>
    </source>
</reference>
<name>A0A1Y2FG97_PROLT</name>
<dbReference type="GeneID" id="63787128"/>
<dbReference type="Proteomes" id="UP000193685">
    <property type="component" value="Unassembled WGS sequence"/>
</dbReference>
<accession>A0A1Y2FG97</accession>
<evidence type="ECO:0000313" key="3">
    <source>
        <dbReference type="Proteomes" id="UP000193685"/>
    </source>
</evidence>
<feature type="compositionally biased region" description="Polar residues" evidence="1">
    <location>
        <begin position="1"/>
        <end position="10"/>
    </location>
</feature>